<gene>
    <name evidence="3" type="ORF">FKR84_02660</name>
</gene>
<dbReference type="Gene3D" id="1.10.287.70">
    <property type="match status" value="1"/>
</dbReference>
<keyword evidence="1" id="KW-1133">Transmembrane helix</keyword>
<evidence type="ECO:0000313" key="3">
    <source>
        <dbReference type="EMBL" id="TQD40115.1"/>
    </source>
</evidence>
<dbReference type="Pfam" id="PF07885">
    <property type="entry name" value="Ion_trans_2"/>
    <property type="match status" value="1"/>
</dbReference>
<keyword evidence="1" id="KW-0472">Membrane</keyword>
<reference evidence="3 4" key="1">
    <citation type="submission" date="2019-06" db="EMBL/GenBank/DDBJ databases">
        <title>Flavibacter putida gen. nov., sp. nov., a novel marine bacterium of the family Flavobacteriaceae isolated from coastal seawater.</title>
        <authorList>
            <person name="Feng X."/>
        </authorList>
    </citation>
    <scope>NUCLEOTIDE SEQUENCE [LARGE SCALE GENOMIC DNA]</scope>
    <source>
        <strain evidence="3 4">PLHSN227</strain>
    </source>
</reference>
<evidence type="ECO:0000259" key="2">
    <source>
        <dbReference type="Pfam" id="PF07885"/>
    </source>
</evidence>
<evidence type="ECO:0000313" key="4">
    <source>
        <dbReference type="Proteomes" id="UP000317169"/>
    </source>
</evidence>
<dbReference type="InterPro" id="IPR013099">
    <property type="entry name" value="K_chnl_dom"/>
</dbReference>
<feature type="domain" description="Potassium channel" evidence="2">
    <location>
        <begin position="70"/>
        <end position="154"/>
    </location>
</feature>
<dbReference type="GO" id="GO:0034220">
    <property type="term" value="P:monoatomic ion transmembrane transport"/>
    <property type="evidence" value="ECO:0007669"/>
    <property type="project" value="UniProtKB-KW"/>
</dbReference>
<accession>A0A507ZZL6</accession>
<dbReference type="RefSeq" id="WP_141420645.1">
    <property type="nucleotide sequence ID" value="NZ_VIAR01000002.1"/>
</dbReference>
<dbReference type="OrthoDB" id="3422146at2"/>
<comment type="caution">
    <text evidence="3">The sequence shown here is derived from an EMBL/GenBank/DDBJ whole genome shotgun (WGS) entry which is preliminary data.</text>
</comment>
<dbReference type="EMBL" id="VIAR01000002">
    <property type="protein sequence ID" value="TQD40115.1"/>
    <property type="molecule type" value="Genomic_DNA"/>
</dbReference>
<dbReference type="AlphaFoldDB" id="A0A507ZZL6"/>
<dbReference type="Proteomes" id="UP000317169">
    <property type="component" value="Unassembled WGS sequence"/>
</dbReference>
<feature type="transmembrane region" description="Helical" evidence="1">
    <location>
        <begin position="64"/>
        <end position="86"/>
    </location>
</feature>
<evidence type="ECO:0000256" key="1">
    <source>
        <dbReference type="SAM" id="Phobius"/>
    </source>
</evidence>
<feature type="transmembrane region" description="Helical" evidence="1">
    <location>
        <begin position="131"/>
        <end position="152"/>
    </location>
</feature>
<name>A0A507ZZL6_9FLAO</name>
<keyword evidence="3" id="KW-0813">Transport</keyword>
<sequence length="338" mass="38844">MKILLIGLGIAVQLLVLVDMFKTIVNINGAGQLSNWVSKKVWRLFFIIARGNGDNKILNICGPIILLTFLFMWITLIWFGYSLIFISDHNSVLNNHTQEPATALGQVYYVGYTLTSLGNGDYRAGSGVWQIVSNIMGLNSMIFISLGISYILPVLQAVVDKRTLAVHIDKLGATPEEIIENGYNGDNFEPLYQRFSNLENLLIKHGERHLAYPILHYFHSNKKAHAVTLSLAVLDETITIQEVYQIDKSTKRYHWYILRGALDNFFERLDSSFILAAKEAPPFDYFEKLSDKFTMENKKECLKKIKNMEERRRKIKGYIRNDGWNWKDVKIARSKKDK</sequence>
<keyword evidence="1" id="KW-0812">Transmembrane</keyword>
<protein>
    <submittedName>
        <fullName evidence="3">Two pore domain potassium channel family protein</fullName>
    </submittedName>
</protein>
<keyword evidence="4" id="KW-1185">Reference proteome</keyword>
<keyword evidence="3" id="KW-0406">Ion transport</keyword>
<keyword evidence="3" id="KW-0407">Ion channel</keyword>
<dbReference type="SUPFAM" id="SSF81324">
    <property type="entry name" value="Voltage-gated potassium channels"/>
    <property type="match status" value="1"/>
</dbReference>
<proteinExistence type="predicted"/>
<organism evidence="3 4">
    <name type="scientific">Haloflavibacter putidus</name>
    <dbReference type="NCBI Taxonomy" id="2576776"/>
    <lineage>
        <taxon>Bacteria</taxon>
        <taxon>Pseudomonadati</taxon>
        <taxon>Bacteroidota</taxon>
        <taxon>Flavobacteriia</taxon>
        <taxon>Flavobacteriales</taxon>
        <taxon>Flavobacteriaceae</taxon>
        <taxon>Haloflavibacter</taxon>
    </lineage>
</organism>